<name>A0A016S968_9BILA</name>
<dbReference type="Proteomes" id="UP000024635">
    <property type="component" value="Unassembled WGS sequence"/>
</dbReference>
<reference evidence="2" key="1">
    <citation type="journal article" date="2015" name="Nat. Genet.">
        <title>The genome and transcriptome of the zoonotic hookworm Ancylostoma ceylanicum identify infection-specific gene families.</title>
        <authorList>
            <person name="Schwarz E.M."/>
            <person name="Hu Y."/>
            <person name="Antoshechkin I."/>
            <person name="Miller M.M."/>
            <person name="Sternberg P.W."/>
            <person name="Aroian R.V."/>
        </authorList>
    </citation>
    <scope>NUCLEOTIDE SEQUENCE</scope>
    <source>
        <strain evidence="2">HY135</strain>
    </source>
</reference>
<organism evidence="1 2">
    <name type="scientific">Ancylostoma ceylanicum</name>
    <dbReference type="NCBI Taxonomy" id="53326"/>
    <lineage>
        <taxon>Eukaryota</taxon>
        <taxon>Metazoa</taxon>
        <taxon>Ecdysozoa</taxon>
        <taxon>Nematoda</taxon>
        <taxon>Chromadorea</taxon>
        <taxon>Rhabditida</taxon>
        <taxon>Rhabditina</taxon>
        <taxon>Rhabditomorpha</taxon>
        <taxon>Strongyloidea</taxon>
        <taxon>Ancylostomatidae</taxon>
        <taxon>Ancylostomatinae</taxon>
        <taxon>Ancylostoma</taxon>
    </lineage>
</organism>
<keyword evidence="2" id="KW-1185">Reference proteome</keyword>
<comment type="caution">
    <text evidence="1">The sequence shown here is derived from an EMBL/GenBank/DDBJ whole genome shotgun (WGS) entry which is preliminary data.</text>
</comment>
<protein>
    <submittedName>
        <fullName evidence="1">Uncharacterized protein</fullName>
    </submittedName>
</protein>
<accession>A0A016S968</accession>
<dbReference type="EMBL" id="JARK01001606">
    <property type="protein sequence ID" value="EYB86976.1"/>
    <property type="molecule type" value="Genomic_DNA"/>
</dbReference>
<sequence>MKNQSVAAATRRQFSLIYEQNWLKIDKIDTIDNSVQHGCLIFVFSVLENPSGNVFLDLDTARHLHIVVRTHAQSHKFSAISIVYERWDPPRTRRRLCAIENFSPIAHKDYMMQVGKEWRCEVVVDGGAFFAVCTRTT</sequence>
<evidence type="ECO:0000313" key="1">
    <source>
        <dbReference type="EMBL" id="EYB86976.1"/>
    </source>
</evidence>
<dbReference type="AlphaFoldDB" id="A0A016S968"/>
<gene>
    <name evidence="1" type="primary">Acey_s0270.g857</name>
    <name evidence="1" type="ORF">Y032_0270g857</name>
</gene>
<evidence type="ECO:0000313" key="2">
    <source>
        <dbReference type="Proteomes" id="UP000024635"/>
    </source>
</evidence>
<proteinExistence type="predicted"/>